<accession>A0A9P0MUA7</accession>
<gene>
    <name evidence="2" type="ORF">NEZAVI_LOCUS12263</name>
</gene>
<dbReference type="AlphaFoldDB" id="A0A9P0MUA7"/>
<feature type="signal peptide" evidence="1">
    <location>
        <begin position="1"/>
        <end position="22"/>
    </location>
</feature>
<dbReference type="Proteomes" id="UP001152798">
    <property type="component" value="Chromosome 5"/>
</dbReference>
<organism evidence="2 3">
    <name type="scientific">Nezara viridula</name>
    <name type="common">Southern green stink bug</name>
    <name type="synonym">Cimex viridulus</name>
    <dbReference type="NCBI Taxonomy" id="85310"/>
    <lineage>
        <taxon>Eukaryota</taxon>
        <taxon>Metazoa</taxon>
        <taxon>Ecdysozoa</taxon>
        <taxon>Arthropoda</taxon>
        <taxon>Hexapoda</taxon>
        <taxon>Insecta</taxon>
        <taxon>Pterygota</taxon>
        <taxon>Neoptera</taxon>
        <taxon>Paraneoptera</taxon>
        <taxon>Hemiptera</taxon>
        <taxon>Heteroptera</taxon>
        <taxon>Panheteroptera</taxon>
        <taxon>Pentatomomorpha</taxon>
        <taxon>Pentatomoidea</taxon>
        <taxon>Pentatomidae</taxon>
        <taxon>Pentatominae</taxon>
        <taxon>Nezara</taxon>
    </lineage>
</organism>
<keyword evidence="3" id="KW-1185">Reference proteome</keyword>
<evidence type="ECO:0000313" key="3">
    <source>
        <dbReference type="Proteomes" id="UP001152798"/>
    </source>
</evidence>
<evidence type="ECO:0000256" key="1">
    <source>
        <dbReference type="SAM" id="SignalP"/>
    </source>
</evidence>
<evidence type="ECO:0000313" key="2">
    <source>
        <dbReference type="EMBL" id="CAH1403691.1"/>
    </source>
</evidence>
<evidence type="ECO:0008006" key="4">
    <source>
        <dbReference type="Google" id="ProtNLM"/>
    </source>
</evidence>
<protein>
    <recommendedName>
        <fullName evidence="4">Neuropeptide</fullName>
    </recommendedName>
</protein>
<keyword evidence="1" id="KW-0732">Signal</keyword>
<dbReference type="EMBL" id="OV725081">
    <property type="protein sequence ID" value="CAH1403691.1"/>
    <property type="molecule type" value="Genomic_DNA"/>
</dbReference>
<proteinExistence type="predicted"/>
<reference evidence="2" key="1">
    <citation type="submission" date="2022-01" db="EMBL/GenBank/DDBJ databases">
        <authorList>
            <person name="King R."/>
        </authorList>
    </citation>
    <scope>NUCLEOTIDE SEQUENCE</scope>
</reference>
<name>A0A9P0MUA7_NEZVI</name>
<feature type="chain" id="PRO_5040158196" description="Neuropeptide" evidence="1">
    <location>
        <begin position="23"/>
        <end position="97"/>
    </location>
</feature>
<sequence length="97" mass="10694">MIPSLMLLTVTWVLTPNDRSLAANCEAYQDGLSCNERPGFARAIDGRAHGLRRVLVNRDQFTLNSPPLQYQLLISSVSVLNTRVCSDSAVDASTSWK</sequence>